<dbReference type="Gene3D" id="2.10.260.10">
    <property type="match status" value="1"/>
</dbReference>
<feature type="domain" description="SpoVT-AbrB" evidence="3">
    <location>
        <begin position="3"/>
        <end position="48"/>
    </location>
</feature>
<dbReference type="PANTHER" id="PTHR40516:SF1">
    <property type="entry name" value="ANTITOXIN CHPS-RELATED"/>
    <property type="match status" value="1"/>
</dbReference>
<reference evidence="4" key="1">
    <citation type="submission" date="2006-09" db="EMBL/GenBank/DDBJ databases">
        <title>Complete sequence of Rhodopseudomonas palustris BisA53.</title>
        <authorList>
            <consortium name="US DOE Joint Genome Institute"/>
            <person name="Copeland A."/>
            <person name="Lucas S."/>
            <person name="Lapidus A."/>
            <person name="Barry K."/>
            <person name="Detter J.C."/>
            <person name="Glavina del Rio T."/>
            <person name="Hammon N."/>
            <person name="Israni S."/>
            <person name="Dalin E."/>
            <person name="Tice H."/>
            <person name="Pitluck S."/>
            <person name="Chain P."/>
            <person name="Malfatti S."/>
            <person name="Shin M."/>
            <person name="Vergez L."/>
            <person name="Schmutz J."/>
            <person name="Larimer F."/>
            <person name="Land M."/>
            <person name="Hauser L."/>
            <person name="Pelletier D.A."/>
            <person name="Kyrpides N."/>
            <person name="Kim E."/>
            <person name="Harwood C.S."/>
            <person name="Oda Y."/>
            <person name="Richardson P."/>
        </authorList>
    </citation>
    <scope>NUCLEOTIDE SEQUENCE [LARGE SCALE GENOMIC DNA]</scope>
    <source>
        <strain evidence="4">BisA53</strain>
    </source>
</reference>
<proteinExistence type="predicted"/>
<dbReference type="GO" id="GO:0097351">
    <property type="term" value="F:toxin sequestering activity"/>
    <property type="evidence" value="ECO:0007669"/>
    <property type="project" value="InterPro"/>
</dbReference>
<dbReference type="EMBL" id="CP000463">
    <property type="protein sequence ID" value="ABJ06135.1"/>
    <property type="molecule type" value="Genomic_DNA"/>
</dbReference>
<dbReference type="GO" id="GO:0003677">
    <property type="term" value="F:DNA binding"/>
    <property type="evidence" value="ECO:0007669"/>
    <property type="project" value="UniProtKB-UniRule"/>
</dbReference>
<dbReference type="eggNOG" id="COG2336">
    <property type="taxonomic scope" value="Bacteria"/>
</dbReference>
<dbReference type="InterPro" id="IPR007159">
    <property type="entry name" value="SpoVT-AbrB_dom"/>
</dbReference>
<dbReference type="PANTHER" id="PTHR40516">
    <property type="entry name" value="ANTITOXIN CHPS-RELATED"/>
    <property type="match status" value="1"/>
</dbReference>
<evidence type="ECO:0000256" key="2">
    <source>
        <dbReference type="SAM" id="MobiDB-lite"/>
    </source>
</evidence>
<dbReference type="AlphaFoldDB" id="Q07PJ9"/>
<dbReference type="InterPro" id="IPR039052">
    <property type="entry name" value="Antitox_PemI-like"/>
</dbReference>
<protein>
    <submittedName>
        <fullName evidence="4">Transcriptional regulator/antitoxin, MazE</fullName>
    </submittedName>
</protein>
<sequence>MKGQVAQWGNSAALRLPKSVLEDLKVAPGSEVEMWVEAGELRVRAAPRIVRYRLEDLLAQIDPNNVPEMIDWGPDVGAEIIDDAYSRGEITIEDEAPSKRTKPDKAVTKHRSTP</sequence>
<dbReference type="HOGENOM" id="CLU_150554_1_0_5"/>
<dbReference type="PROSITE" id="PS51740">
    <property type="entry name" value="SPOVT_ABRB"/>
    <property type="match status" value="1"/>
</dbReference>
<organism evidence="4">
    <name type="scientific">Rhodopseudomonas palustris (strain BisA53)</name>
    <dbReference type="NCBI Taxonomy" id="316055"/>
    <lineage>
        <taxon>Bacteria</taxon>
        <taxon>Pseudomonadati</taxon>
        <taxon>Pseudomonadota</taxon>
        <taxon>Alphaproteobacteria</taxon>
        <taxon>Hyphomicrobiales</taxon>
        <taxon>Nitrobacteraceae</taxon>
        <taxon>Rhodopseudomonas</taxon>
    </lineage>
</organism>
<gene>
    <name evidence="4" type="ordered locus">RPE_2191</name>
</gene>
<name>Q07PJ9_RHOP5</name>
<dbReference type="STRING" id="316055.RPE_2191"/>
<feature type="region of interest" description="Disordered" evidence="2">
    <location>
        <begin position="91"/>
        <end position="114"/>
    </location>
</feature>
<keyword evidence="1" id="KW-0238">DNA-binding</keyword>
<dbReference type="OrthoDB" id="9795766at2"/>
<evidence type="ECO:0000313" key="4">
    <source>
        <dbReference type="EMBL" id="ABJ06135.1"/>
    </source>
</evidence>
<dbReference type="Pfam" id="PF04014">
    <property type="entry name" value="MazE_antitoxin"/>
    <property type="match status" value="1"/>
</dbReference>
<dbReference type="SUPFAM" id="SSF89447">
    <property type="entry name" value="AbrB/MazE/MraZ-like"/>
    <property type="match status" value="1"/>
</dbReference>
<dbReference type="InterPro" id="IPR037914">
    <property type="entry name" value="SpoVT-AbrB_sf"/>
</dbReference>
<evidence type="ECO:0000256" key="1">
    <source>
        <dbReference type="PROSITE-ProRule" id="PRU01076"/>
    </source>
</evidence>
<accession>Q07PJ9</accession>
<dbReference type="SMART" id="SM00966">
    <property type="entry name" value="SpoVT_AbrB"/>
    <property type="match status" value="1"/>
</dbReference>
<evidence type="ECO:0000259" key="3">
    <source>
        <dbReference type="PROSITE" id="PS51740"/>
    </source>
</evidence>
<feature type="compositionally biased region" description="Basic and acidic residues" evidence="2">
    <location>
        <begin position="96"/>
        <end position="107"/>
    </location>
</feature>
<dbReference type="KEGG" id="rpe:RPE_2191"/>